<name>A0A4Q1CP26_9BACT</name>
<dbReference type="AlphaFoldDB" id="A0A4Q1CP26"/>
<accession>A0A4Q1CP26</accession>
<comment type="caution">
    <text evidence="1">The sequence shown here is derived from an EMBL/GenBank/DDBJ whole genome shotgun (WGS) entry which is preliminary data.</text>
</comment>
<dbReference type="Proteomes" id="UP000290204">
    <property type="component" value="Unassembled WGS sequence"/>
</dbReference>
<keyword evidence="2" id="KW-1185">Reference proteome</keyword>
<protein>
    <recommendedName>
        <fullName evidence="3">Histidine kinase</fullName>
    </recommendedName>
</protein>
<gene>
    <name evidence="1" type="ORF">ESA94_05045</name>
</gene>
<dbReference type="RefSeq" id="WP_129129750.1">
    <property type="nucleotide sequence ID" value="NZ_SDHW01000001.1"/>
</dbReference>
<reference evidence="1 2" key="1">
    <citation type="submission" date="2019-01" db="EMBL/GenBank/DDBJ databases">
        <title>Lacibacter sp. strain TTM-7.</title>
        <authorList>
            <person name="Chen W.-M."/>
        </authorList>
    </citation>
    <scope>NUCLEOTIDE SEQUENCE [LARGE SCALE GENOMIC DNA]</scope>
    <source>
        <strain evidence="1 2">TTM-7</strain>
    </source>
</reference>
<sequence>MQLHPAVIADIGLIEGVKDYLASVQSLYKVRIHFACNEPMIEHISLQDKLSVFRIIQDYLDITLQHSAAVTIKAEILYKPGKITIRLSQNDLQFRFLQQQKATVQNSISNRVSYYNGNIEQLVKGEMETVAMHLRLS</sequence>
<dbReference type="OrthoDB" id="5401121at2"/>
<evidence type="ECO:0000313" key="1">
    <source>
        <dbReference type="EMBL" id="RXK62379.1"/>
    </source>
</evidence>
<evidence type="ECO:0000313" key="2">
    <source>
        <dbReference type="Proteomes" id="UP000290204"/>
    </source>
</evidence>
<proteinExistence type="predicted"/>
<evidence type="ECO:0008006" key="3">
    <source>
        <dbReference type="Google" id="ProtNLM"/>
    </source>
</evidence>
<organism evidence="1 2">
    <name type="scientific">Lacibacter luteus</name>
    <dbReference type="NCBI Taxonomy" id="2508719"/>
    <lineage>
        <taxon>Bacteria</taxon>
        <taxon>Pseudomonadati</taxon>
        <taxon>Bacteroidota</taxon>
        <taxon>Chitinophagia</taxon>
        <taxon>Chitinophagales</taxon>
        <taxon>Chitinophagaceae</taxon>
        <taxon>Lacibacter</taxon>
    </lineage>
</organism>
<dbReference type="EMBL" id="SDHW01000001">
    <property type="protein sequence ID" value="RXK62379.1"/>
    <property type="molecule type" value="Genomic_DNA"/>
</dbReference>